<dbReference type="Pfam" id="PF15687">
    <property type="entry name" value="NRIP1_repr_1"/>
    <property type="match status" value="1"/>
</dbReference>
<feature type="compositionally biased region" description="Low complexity" evidence="1">
    <location>
        <begin position="330"/>
        <end position="341"/>
    </location>
</feature>
<feature type="region of interest" description="Disordered" evidence="1">
    <location>
        <begin position="470"/>
        <end position="495"/>
    </location>
</feature>
<dbReference type="GO" id="GO:0045944">
    <property type="term" value="P:positive regulation of transcription by RNA polymerase II"/>
    <property type="evidence" value="ECO:0007669"/>
    <property type="project" value="TreeGrafter"/>
</dbReference>
<feature type="domain" description="Nuclear receptor-interacting protein 1 repression" evidence="4">
    <location>
        <begin position="852"/>
        <end position="1165"/>
    </location>
</feature>
<dbReference type="PANTHER" id="PTHR15088:SF0">
    <property type="entry name" value="NUCLEAR RECEPTOR-INTERACTING PROTEIN 1"/>
    <property type="match status" value="1"/>
</dbReference>
<dbReference type="GO" id="GO:0046965">
    <property type="term" value="F:nuclear retinoid X receptor binding"/>
    <property type="evidence" value="ECO:0007669"/>
    <property type="project" value="TreeGrafter"/>
</dbReference>
<dbReference type="InterPro" id="IPR031406">
    <property type="entry name" value="NRIP1_RD2"/>
</dbReference>
<proteinExistence type="predicted"/>
<dbReference type="STRING" id="30419.A0A091WC63"/>
<dbReference type="Pfam" id="PF15689">
    <property type="entry name" value="NRIP1_repr_3"/>
    <property type="match status" value="1"/>
</dbReference>
<dbReference type="Proteomes" id="UP000053605">
    <property type="component" value="Unassembled WGS sequence"/>
</dbReference>
<sequence>MTHGEELGSEMHQDSVVLTYLEGLLMHQAAGGSGTAVDKKSAGHSGEDQNFKISGNVFPSCQSNGPVLNTNTYRGSGMLHLKKARLLQSSEDWNAAKRRRLSDSIVDLDGKKEALLAGMVENVPKGKQDSTLLASLLQSFSSRLQSVALSQQIRQSLKEQGYSLSHDSLQVEKDLRCYGVASSHLKTLLKKSKAKDQKLDNSLPDITKNLPKERFIESPHAVQSGPKVINEPLSCAARLQAVASMVEKRSSPAASPKPSVACSQLALLLSSEAHLQQYSREHALKAQNANQIASERLAAMARLQESTQKDIGQFGLAKGMTSHLNGQTGSSTKTVSSKSNVAPFQSSAGIMHSPPKTAGYKSTLERSNLKTSPSNSLLLHLLKSQNTTKHVKGHEQSERASIFEDSSTPTTIDEYSDNNPSFTEDDSSDDESSHSNCLPIDLSFKQRTDKPDATPSASLDNLTQSLLHNWDPKVSCPENKEDKDTPKASKLNPHQKVTLLQLLLGHKSEEKVDKSSDPQGPHSAADVAKFTVQTGKRTPVTDSPSANRMTPLSTPPLLASAKADSPINLSHQSLAIKRSSPPYACSIQPDRLVNPASKHLIDLSKSKEMQGAKLSRNDSPQNSSAFSASKLLQNLAQCGMQTSMSSEEQRASKQLLAGNTDKPVGLIDRLNSPLLTNKLSTHEESNKIFSCQPAPAEQGLPGSEIENLLERRTVLQLLLGTPNKGKSEKKERMLSRDESSQEQADKTLNEQILTVKIKTEPSEESNVPCNSNAQQVRECKGNKFQGFAHSLQRNTAASPASEELKSEPLSPQDFSFSKNGLLSRLLRQSQDSYPADELDRSHHRNSELTHLESKSLCTVPKKRKLHAEPLESPLKKMKSNVSDAANNRASPTEALYGPLLNQQELKFSRSDAEFKYAVSHGSNNESENRSWSRDSKGFNVLKQLLLSENCERDLSQHRNNVLTEGRKKGNKTSATINKPEFSISSVGALMGSPAQQNSCVDHRTFQYPLAVKSPAGSPFPEYRELGSTMSRLESDQFSVCPMPSEKGPIRWVITGMDKNGYEKDSPRLTKTNPILYYMLQKGGNSVSGQEAHDKEIWNEPSFSDSSTHVTIKEELTSDAELKTPFSNLRSPYNSHMGSKTSHQHGVNGEVHGLLEKVLTIKKEPE</sequence>
<gene>
    <name evidence="5" type="ORF">N306_07701</name>
</gene>
<dbReference type="GO" id="GO:0030331">
    <property type="term" value="F:nuclear estrogen receptor binding"/>
    <property type="evidence" value="ECO:0007669"/>
    <property type="project" value="TreeGrafter"/>
</dbReference>
<protein>
    <submittedName>
        <fullName evidence="5">Nuclear receptor-interacting protein 1</fullName>
    </submittedName>
</protein>
<evidence type="ECO:0000313" key="5">
    <source>
        <dbReference type="EMBL" id="KFR12705.1"/>
    </source>
</evidence>
<feature type="compositionally biased region" description="Basic and acidic residues" evidence="1">
    <location>
        <begin position="725"/>
        <end position="748"/>
    </location>
</feature>
<feature type="region of interest" description="Disordered" evidence="1">
    <location>
        <begin position="509"/>
        <end position="560"/>
    </location>
</feature>
<feature type="compositionally biased region" description="Polar residues" evidence="1">
    <location>
        <begin position="531"/>
        <end position="552"/>
    </location>
</feature>
<evidence type="ECO:0000256" key="1">
    <source>
        <dbReference type="SAM" id="MobiDB-lite"/>
    </source>
</evidence>
<dbReference type="GO" id="GO:0003713">
    <property type="term" value="F:transcription coactivator activity"/>
    <property type="evidence" value="ECO:0007669"/>
    <property type="project" value="TreeGrafter"/>
</dbReference>
<dbReference type="GO" id="GO:0035259">
    <property type="term" value="F:nuclear glucocorticoid receptor binding"/>
    <property type="evidence" value="ECO:0007669"/>
    <property type="project" value="TreeGrafter"/>
</dbReference>
<feature type="compositionally biased region" description="Basic and acidic residues" evidence="1">
    <location>
        <begin position="478"/>
        <end position="487"/>
    </location>
</feature>
<accession>A0A091WC63</accession>
<dbReference type="Pfam" id="PF15688">
    <property type="entry name" value="NRIP1_repr_2"/>
    <property type="match status" value="1"/>
</dbReference>
<evidence type="ECO:0000259" key="4">
    <source>
        <dbReference type="Pfam" id="PF15690"/>
    </source>
</evidence>
<feature type="region of interest" description="Disordered" evidence="1">
    <location>
        <begin position="387"/>
        <end position="437"/>
    </location>
</feature>
<dbReference type="InterPro" id="IPR031407">
    <property type="entry name" value="NRIP1_RD3"/>
</dbReference>
<keyword evidence="6" id="KW-1185">Reference proteome</keyword>
<evidence type="ECO:0000259" key="3">
    <source>
        <dbReference type="Pfam" id="PF15688"/>
    </source>
</evidence>
<feature type="region of interest" description="Disordered" evidence="1">
    <location>
        <begin position="720"/>
        <end position="749"/>
    </location>
</feature>
<reference evidence="5 6" key="1">
    <citation type="submission" date="2014-04" db="EMBL/GenBank/DDBJ databases">
        <title>Genome evolution of avian class.</title>
        <authorList>
            <person name="Zhang G."/>
            <person name="Li C."/>
        </authorList>
    </citation>
    <scope>NUCLEOTIDE SEQUENCE [LARGE SCALE GENOMIC DNA]</scope>
    <source>
        <strain evidence="5">BGI_N306</strain>
    </source>
</reference>
<evidence type="ECO:0000313" key="6">
    <source>
        <dbReference type="Proteomes" id="UP000053605"/>
    </source>
</evidence>
<dbReference type="EMBL" id="KK735120">
    <property type="protein sequence ID" value="KFR12705.1"/>
    <property type="molecule type" value="Genomic_DNA"/>
</dbReference>
<dbReference type="GO" id="GO:0005634">
    <property type="term" value="C:nucleus"/>
    <property type="evidence" value="ECO:0007669"/>
    <property type="project" value="InterPro"/>
</dbReference>
<dbReference type="AlphaFoldDB" id="A0A091WC63"/>
<feature type="compositionally biased region" description="Polar residues" evidence="1">
    <location>
        <begin position="404"/>
        <end position="422"/>
    </location>
</feature>
<dbReference type="InterPro" id="IPR031408">
    <property type="entry name" value="NRIP1_RD4"/>
</dbReference>
<dbReference type="GO" id="GO:0000122">
    <property type="term" value="P:negative regulation of transcription by RNA polymerase II"/>
    <property type="evidence" value="ECO:0007669"/>
    <property type="project" value="TreeGrafter"/>
</dbReference>
<dbReference type="PhylomeDB" id="A0A091WC63"/>
<dbReference type="KEGG" id="oha:104331717"/>
<feature type="domain" description="Nuclear receptor-interacting protein 1 repression" evidence="2">
    <location>
        <begin position="27"/>
        <end position="328"/>
    </location>
</feature>
<feature type="region of interest" description="Disordered" evidence="1">
    <location>
        <begin position="793"/>
        <end position="812"/>
    </location>
</feature>
<keyword evidence="5" id="KW-0675">Receptor</keyword>
<dbReference type="GO" id="GO:0071392">
    <property type="term" value="P:cellular response to estradiol stimulus"/>
    <property type="evidence" value="ECO:0007669"/>
    <property type="project" value="TreeGrafter"/>
</dbReference>
<name>A0A091WC63_OPIHO</name>
<dbReference type="InterPro" id="IPR031405">
    <property type="entry name" value="NRIP1_RD1"/>
</dbReference>
<organism evidence="5 6">
    <name type="scientific">Opisthocomus hoazin</name>
    <name type="common">Hoatzin</name>
    <name type="synonym">Phasianus hoazin</name>
    <dbReference type="NCBI Taxonomy" id="30419"/>
    <lineage>
        <taxon>Eukaryota</taxon>
        <taxon>Metazoa</taxon>
        <taxon>Chordata</taxon>
        <taxon>Craniata</taxon>
        <taxon>Vertebrata</taxon>
        <taxon>Euteleostomi</taxon>
        <taxon>Archelosauria</taxon>
        <taxon>Archosauria</taxon>
        <taxon>Dinosauria</taxon>
        <taxon>Saurischia</taxon>
        <taxon>Theropoda</taxon>
        <taxon>Coelurosauria</taxon>
        <taxon>Aves</taxon>
        <taxon>Neognathae</taxon>
        <taxon>Neoaves</taxon>
        <taxon>Opisthocomiformes</taxon>
        <taxon>Opisthocomidae</taxon>
        <taxon>Opisthocomus</taxon>
    </lineage>
</organism>
<feature type="compositionally biased region" description="Basic and acidic residues" evidence="1">
    <location>
        <begin position="837"/>
        <end position="853"/>
    </location>
</feature>
<feature type="compositionally biased region" description="Basic and acidic residues" evidence="1">
    <location>
        <begin position="393"/>
        <end position="402"/>
    </location>
</feature>
<dbReference type="Pfam" id="PF15690">
    <property type="entry name" value="NRIP1_repr_4"/>
    <property type="match status" value="1"/>
</dbReference>
<feature type="domain" description="Nuclear receptor-interacting protein 1 repression" evidence="3">
    <location>
        <begin position="409"/>
        <end position="739"/>
    </location>
</feature>
<feature type="region of interest" description="Disordered" evidence="1">
    <location>
        <begin position="832"/>
        <end position="853"/>
    </location>
</feature>
<dbReference type="PANTHER" id="PTHR15088">
    <property type="entry name" value="NUCLEAR FACTOR RIP140"/>
    <property type="match status" value="1"/>
</dbReference>
<feature type="region of interest" description="Disordered" evidence="1">
    <location>
        <begin position="324"/>
        <end position="371"/>
    </location>
</feature>
<evidence type="ECO:0000259" key="2">
    <source>
        <dbReference type="Pfam" id="PF15687"/>
    </source>
</evidence>
<dbReference type="GO" id="GO:0003714">
    <property type="term" value="F:transcription corepressor activity"/>
    <property type="evidence" value="ECO:0007669"/>
    <property type="project" value="TreeGrafter"/>
</dbReference>
<dbReference type="OrthoDB" id="9878150at2759"/>
<dbReference type="GO" id="GO:0005102">
    <property type="term" value="F:signaling receptor binding"/>
    <property type="evidence" value="ECO:0007669"/>
    <property type="project" value="InterPro"/>
</dbReference>
<dbReference type="InterPro" id="IPR026649">
    <property type="entry name" value="NRIP1"/>
</dbReference>
<dbReference type="GO" id="GO:0032922">
    <property type="term" value="P:circadian regulation of gene expression"/>
    <property type="evidence" value="ECO:0007669"/>
    <property type="project" value="TreeGrafter"/>
</dbReference>